<name>A0AAC9U2H2_9GAMM</name>
<evidence type="ECO:0000256" key="2">
    <source>
        <dbReference type="HAMAP-Rule" id="MF_01940"/>
    </source>
</evidence>
<dbReference type="PANTHER" id="PTHR35561:SF1">
    <property type="entry name" value="RNA 2',3'-CYCLIC PHOSPHODIESTERASE"/>
    <property type="match status" value="1"/>
</dbReference>
<feature type="active site" description="Proton acceptor" evidence="2">
    <location>
        <position position="124"/>
    </location>
</feature>
<dbReference type="PANTHER" id="PTHR35561">
    <property type="entry name" value="RNA 2',3'-CYCLIC PHOSPHODIESTERASE"/>
    <property type="match status" value="1"/>
</dbReference>
<comment type="catalytic activity">
    <reaction evidence="2">
        <text>a 3'-end 2',3'-cyclophospho-ribonucleotide-RNA + H2O = a 3'-end 2'-phospho-ribonucleotide-RNA + H(+)</text>
        <dbReference type="Rhea" id="RHEA:11828"/>
        <dbReference type="Rhea" id="RHEA-COMP:10464"/>
        <dbReference type="Rhea" id="RHEA-COMP:17353"/>
        <dbReference type="ChEBI" id="CHEBI:15377"/>
        <dbReference type="ChEBI" id="CHEBI:15378"/>
        <dbReference type="ChEBI" id="CHEBI:83064"/>
        <dbReference type="ChEBI" id="CHEBI:173113"/>
        <dbReference type="EC" id="3.1.4.58"/>
    </reaction>
</comment>
<dbReference type="GO" id="GO:0008664">
    <property type="term" value="F:RNA 2',3'-cyclic 3'-phosphodiesterase activity"/>
    <property type="evidence" value="ECO:0007669"/>
    <property type="project" value="UniProtKB-EC"/>
</dbReference>
<evidence type="ECO:0000313" key="5">
    <source>
        <dbReference type="Proteomes" id="UP000198233"/>
    </source>
</evidence>
<dbReference type="AlphaFoldDB" id="A0AAC9U2H2"/>
<dbReference type="SUPFAM" id="SSF55144">
    <property type="entry name" value="LigT-like"/>
    <property type="match status" value="1"/>
</dbReference>
<reference evidence="4 5" key="1">
    <citation type="submission" date="2017-06" db="EMBL/GenBank/DDBJ databases">
        <title>Complete genome sequence of Shewanella marisflavi EP1 associated with anaerobic 2,4-dinitrotoluene reduction and salt tolerance.</title>
        <authorList>
            <person name="Huang J."/>
        </authorList>
    </citation>
    <scope>NUCLEOTIDE SEQUENCE [LARGE SCALE GENOMIC DNA]</scope>
    <source>
        <strain evidence="4 5">EP1</strain>
    </source>
</reference>
<dbReference type="NCBIfam" id="TIGR02258">
    <property type="entry name" value="2_5_ligase"/>
    <property type="match status" value="1"/>
</dbReference>
<dbReference type="EC" id="3.1.4.58" evidence="2"/>
<dbReference type="Pfam" id="PF02834">
    <property type="entry name" value="LigT_PEase"/>
    <property type="match status" value="1"/>
</dbReference>
<dbReference type="GO" id="GO:0004113">
    <property type="term" value="F:2',3'-cyclic-nucleotide 3'-phosphodiesterase activity"/>
    <property type="evidence" value="ECO:0007669"/>
    <property type="project" value="InterPro"/>
</dbReference>
<dbReference type="RefSeq" id="WP_088905426.1">
    <property type="nucleotide sequence ID" value="NZ_CP022272.1"/>
</dbReference>
<dbReference type="InterPro" id="IPR014051">
    <property type="entry name" value="Phosphoesterase_HXTX"/>
</dbReference>
<keyword evidence="1 2" id="KW-0378">Hydrolase</keyword>
<evidence type="ECO:0000259" key="3">
    <source>
        <dbReference type="Pfam" id="PF02834"/>
    </source>
</evidence>
<accession>A0AAC9U2H2</accession>
<sequence>MKRLFLAISPNAAQLDTLTQLQANIGGEGRIVPRDNLHMTLAFLGQCSAAQQEALSETLARLAHQRRLPAFEVTLNTLAHWDKPKILCLKGEARDPQLVSLFNLCQRLAQQLGLHTSEHSFQPHITLMRKAKALPDIKSPTLTLNGHALHLYHSQSSEQGVQYEILASWTLT</sequence>
<comment type="similarity">
    <text evidence="2">Belongs to the 2H phosphoesterase superfamily. ThpR family.</text>
</comment>
<dbReference type="Proteomes" id="UP000198233">
    <property type="component" value="Chromosome"/>
</dbReference>
<organism evidence="4 5">
    <name type="scientific">Shewanella marisflavi</name>
    <dbReference type="NCBI Taxonomy" id="260364"/>
    <lineage>
        <taxon>Bacteria</taxon>
        <taxon>Pseudomonadati</taxon>
        <taxon>Pseudomonadota</taxon>
        <taxon>Gammaproteobacteria</taxon>
        <taxon>Alteromonadales</taxon>
        <taxon>Shewanellaceae</taxon>
        <taxon>Shewanella</taxon>
    </lineage>
</organism>
<evidence type="ECO:0000313" key="4">
    <source>
        <dbReference type="EMBL" id="ASJ97922.1"/>
    </source>
</evidence>
<dbReference type="InterPro" id="IPR009097">
    <property type="entry name" value="Cyclic_Pdiesterase"/>
</dbReference>
<protein>
    <recommendedName>
        <fullName evidence="2">RNA 2',3'-cyclic phosphodiesterase</fullName>
        <shortName evidence="2">RNA 2',3'-CPDase</shortName>
        <ecNumber evidence="2">3.1.4.58</ecNumber>
    </recommendedName>
</protein>
<dbReference type="HAMAP" id="MF_01940">
    <property type="entry name" value="RNA_CPDase"/>
    <property type="match status" value="1"/>
</dbReference>
<feature type="active site" description="Proton donor" evidence="2">
    <location>
        <position position="38"/>
    </location>
</feature>
<dbReference type="Gene3D" id="3.90.1140.10">
    <property type="entry name" value="Cyclic phosphodiesterase"/>
    <property type="match status" value="1"/>
</dbReference>
<dbReference type="KEGG" id="smav:CFF01_15725"/>
<feature type="short sequence motif" description="HXTX 1" evidence="2">
    <location>
        <begin position="38"/>
        <end position="41"/>
    </location>
</feature>
<evidence type="ECO:0000256" key="1">
    <source>
        <dbReference type="ARBA" id="ARBA00022801"/>
    </source>
</evidence>
<dbReference type="InterPro" id="IPR004175">
    <property type="entry name" value="RNA_CPDase"/>
</dbReference>
<feature type="short sequence motif" description="HXTX 2" evidence="2">
    <location>
        <begin position="124"/>
        <end position="127"/>
    </location>
</feature>
<gene>
    <name evidence="4" type="ORF">CFF01_15725</name>
</gene>
<dbReference type="EMBL" id="CP022272">
    <property type="protein sequence ID" value="ASJ97922.1"/>
    <property type="molecule type" value="Genomic_DNA"/>
</dbReference>
<comment type="function">
    <text evidence="2">Hydrolyzes RNA 2',3'-cyclic phosphodiester to an RNA 2'-phosphomonoester.</text>
</comment>
<proteinExistence type="inferred from homology"/>
<feature type="domain" description="Phosphoesterase HXTX" evidence="3">
    <location>
        <begin position="9"/>
        <end position="82"/>
    </location>
</feature>